<reference evidence="2 3" key="1">
    <citation type="submission" date="2016-12" db="EMBL/GenBank/DDBJ databases">
        <authorList>
            <person name="Song W.-J."/>
            <person name="Kurnit D.M."/>
        </authorList>
    </citation>
    <scope>NUCLEOTIDE SEQUENCE [LARGE SCALE GENOMIC DNA]</scope>
    <source>
        <strain evidence="2 3">DSM 14810</strain>
    </source>
</reference>
<accession>A0A1M7T4W4</accession>
<feature type="domain" description="Carrier" evidence="1">
    <location>
        <begin position="1"/>
        <end position="79"/>
    </location>
</feature>
<dbReference type="InterPro" id="IPR036736">
    <property type="entry name" value="ACP-like_sf"/>
</dbReference>
<organism evidence="2 3">
    <name type="scientific">Butyrivibrio hungatei DSM 14810</name>
    <dbReference type="NCBI Taxonomy" id="1121132"/>
    <lineage>
        <taxon>Bacteria</taxon>
        <taxon>Bacillati</taxon>
        <taxon>Bacillota</taxon>
        <taxon>Clostridia</taxon>
        <taxon>Lachnospirales</taxon>
        <taxon>Lachnospiraceae</taxon>
        <taxon>Butyrivibrio</taxon>
    </lineage>
</organism>
<dbReference type="Pfam" id="PF00550">
    <property type="entry name" value="PP-binding"/>
    <property type="match status" value="1"/>
</dbReference>
<protein>
    <submittedName>
        <fullName evidence="2">Acyl carrier protein</fullName>
    </submittedName>
</protein>
<dbReference type="RefSeq" id="WP_072705623.1">
    <property type="nucleotide sequence ID" value="NZ_FRDH01000017.1"/>
</dbReference>
<gene>
    <name evidence="2" type="ORF">SAMN02745247_03006</name>
</gene>
<sequence length="79" mass="9024">MSREEVLSKLQKIIRDVFDDEDIEVSEETVATDVDGWDSLAHITLIGTIEDEFDVKFAMKEVVNLKKVGNIIDLIMEQL</sequence>
<evidence type="ECO:0000313" key="3">
    <source>
        <dbReference type="Proteomes" id="UP000184097"/>
    </source>
</evidence>
<dbReference type="SUPFAM" id="SSF47336">
    <property type="entry name" value="ACP-like"/>
    <property type="match status" value="1"/>
</dbReference>
<dbReference type="InterPro" id="IPR009081">
    <property type="entry name" value="PP-bd_ACP"/>
</dbReference>
<dbReference type="AlphaFoldDB" id="A0A1M7T4W4"/>
<evidence type="ECO:0000313" key="2">
    <source>
        <dbReference type="EMBL" id="SHN65773.1"/>
    </source>
</evidence>
<dbReference type="PROSITE" id="PS50075">
    <property type="entry name" value="CARRIER"/>
    <property type="match status" value="1"/>
</dbReference>
<dbReference type="Gene3D" id="1.10.1200.10">
    <property type="entry name" value="ACP-like"/>
    <property type="match status" value="1"/>
</dbReference>
<name>A0A1M7T4W4_9FIRM</name>
<proteinExistence type="predicted"/>
<dbReference type="EMBL" id="FRDH01000017">
    <property type="protein sequence ID" value="SHN65773.1"/>
    <property type="molecule type" value="Genomic_DNA"/>
</dbReference>
<dbReference type="Proteomes" id="UP000184097">
    <property type="component" value="Unassembled WGS sequence"/>
</dbReference>
<evidence type="ECO:0000259" key="1">
    <source>
        <dbReference type="PROSITE" id="PS50075"/>
    </source>
</evidence>